<organism evidence="2 3">
    <name type="scientific">Arthrobacter hankyongi</name>
    <dbReference type="NCBI Taxonomy" id="2904801"/>
    <lineage>
        <taxon>Bacteria</taxon>
        <taxon>Bacillati</taxon>
        <taxon>Actinomycetota</taxon>
        <taxon>Actinomycetes</taxon>
        <taxon>Micrococcales</taxon>
        <taxon>Micrococcaceae</taxon>
        <taxon>Arthrobacter</taxon>
    </lineage>
</organism>
<evidence type="ECO:0000313" key="2">
    <source>
        <dbReference type="EMBL" id="MCG2621297.1"/>
    </source>
</evidence>
<keyword evidence="3" id="KW-1185">Reference proteome</keyword>
<comment type="caution">
    <text evidence="2">The sequence shown here is derived from an EMBL/GenBank/DDBJ whole genome shotgun (WGS) entry which is preliminary data.</text>
</comment>
<dbReference type="Gene3D" id="3.30.200.20">
    <property type="entry name" value="Phosphorylase Kinase, domain 1"/>
    <property type="match status" value="1"/>
</dbReference>
<dbReference type="InterPro" id="IPR002575">
    <property type="entry name" value="Aminoglycoside_PTrfase"/>
</dbReference>
<dbReference type="Pfam" id="PF01636">
    <property type="entry name" value="APH"/>
    <property type="match status" value="1"/>
</dbReference>
<evidence type="ECO:0000259" key="1">
    <source>
        <dbReference type="Pfam" id="PF01636"/>
    </source>
</evidence>
<gene>
    <name evidence="2" type="ORF">LVY72_05140</name>
</gene>
<protein>
    <submittedName>
        <fullName evidence="2">Phosphotransferase family protein</fullName>
    </submittedName>
</protein>
<dbReference type="InterPro" id="IPR041726">
    <property type="entry name" value="ACAD10_11_N"/>
</dbReference>
<dbReference type="Proteomes" id="UP001165368">
    <property type="component" value="Unassembled WGS sequence"/>
</dbReference>
<dbReference type="InterPro" id="IPR051678">
    <property type="entry name" value="AGP_Transferase"/>
</dbReference>
<dbReference type="CDD" id="cd05154">
    <property type="entry name" value="ACAD10_11_N-like"/>
    <property type="match status" value="1"/>
</dbReference>
<dbReference type="Gene3D" id="3.90.1200.10">
    <property type="match status" value="1"/>
</dbReference>
<dbReference type="EMBL" id="JAKLTQ010000002">
    <property type="protein sequence ID" value="MCG2621297.1"/>
    <property type="molecule type" value="Genomic_DNA"/>
</dbReference>
<name>A0ABS9L3L9_9MICC</name>
<evidence type="ECO:0000313" key="3">
    <source>
        <dbReference type="Proteomes" id="UP001165368"/>
    </source>
</evidence>
<dbReference type="InterPro" id="IPR011009">
    <property type="entry name" value="Kinase-like_dom_sf"/>
</dbReference>
<sequence>MTVDNDHRVAPASLSDELKVANWLLTNAVETLQCSVVPALESAGQRLPAAHASRSAHILAWLSERLGNLSADPEAYAGVHDLAGEIAQMGASADRVLELLNPPSPDTVSRAAIDVAGLEAYLRSDPLAGPDVCLGDVVQLPGGRSKTTLALTLHDAAGYPREVIMRKDQETKMNGTSVVAEAGLLERLHRAGLKVPKPLRLETDPGRLGSAFLIMERLRGTTAGDVFEPPANEGLALQLAEQVGLLHAIGVEDVADDPFLAGKDLTSEQLKAQLAEFRQTVEQYSAPYASVLGALDWLEAHVDGIEARQVLVHGDLGFHNVLADGNELTGVLDWELAHLGHPARDLGYLRSTIEMMTTWPLFLEVYHEAGGVECDALAVDFYMLFSSVWLYQHLSRTGRLRFESNARHIEYANSYMVLLPNMRLRLARELEAVLDRH</sequence>
<accession>A0ABS9L3L9</accession>
<proteinExistence type="predicted"/>
<reference evidence="2" key="1">
    <citation type="submission" date="2022-01" db="EMBL/GenBank/DDBJ databases">
        <authorList>
            <person name="Jo J.-H."/>
            <person name="Im W.-T."/>
        </authorList>
    </citation>
    <scope>NUCLEOTIDE SEQUENCE</scope>
    <source>
        <strain evidence="2">I2-34</strain>
    </source>
</reference>
<dbReference type="PANTHER" id="PTHR21310:SF57">
    <property type="entry name" value="BLR2944 PROTEIN"/>
    <property type="match status" value="1"/>
</dbReference>
<dbReference type="PANTHER" id="PTHR21310">
    <property type="entry name" value="AMINOGLYCOSIDE PHOSPHOTRANSFERASE-RELATED-RELATED"/>
    <property type="match status" value="1"/>
</dbReference>
<dbReference type="RefSeq" id="WP_237818402.1">
    <property type="nucleotide sequence ID" value="NZ_JAKLTQ010000002.1"/>
</dbReference>
<dbReference type="SUPFAM" id="SSF56112">
    <property type="entry name" value="Protein kinase-like (PK-like)"/>
    <property type="match status" value="1"/>
</dbReference>
<feature type="domain" description="Aminoglycoside phosphotransferase" evidence="1">
    <location>
        <begin position="138"/>
        <end position="371"/>
    </location>
</feature>